<feature type="domain" description="Gliding motility-associated protein GldM second immunoglobulin-like" evidence="4">
    <location>
        <begin position="330"/>
        <end position="409"/>
    </location>
</feature>
<dbReference type="Pfam" id="PF12080">
    <property type="entry name" value="GldM_4th"/>
    <property type="match status" value="1"/>
</dbReference>
<gene>
    <name evidence="5" type="primary">gldM</name>
    <name evidence="5" type="ORF">ACFOWD_01425</name>
</gene>
<accession>A0ABV8R6E3</accession>
<sequence length="517" mass="56691">MAGGKMSARQKMINLMYLVFIAMLAMNMSKEVLSAFGFIKEEMKVNTDATERKNSISYEGLSQKAQDQPEKFAPLNEKAKKVKSLSNNFYKYLEQLKDTMQASIEDKTDYETMDKTDFLESYFFQGDNKTKEGQEFVDNINNYRNTVISTLGSDYKALNERVAFRFSTDSVINKKISETKKLDWLDSRYKGFPLIASLTSITQMQASIKNTESEMLTELLGGQLEADSKLTTNNYKGIVSLNKTAYFAGENVTGQVVLGRYDSNLVPTKVTLNGRDITDNVENGQVLLNMSAGNVGKKSIKGEITFMQDGKPEVIPFESEYSVIAEPSGAVVSADRMNVVYRGLSNPISVSLPGVGSNNLDVTATGGKLTKNGSSYMIRPGSGNVATINVSAKLSSGKTVNSKATFRIKDVPAAQGSVRNQYGIVRMPKSGLSNAPIAAGLPDFEFDLKLQVTSFKIKVPGQLTIIVNGSTLNANAKRALSKAKRGDIINIYDIQANVVNSSYKLKRVLPVSIELTN</sequence>
<evidence type="ECO:0000313" key="5">
    <source>
        <dbReference type="EMBL" id="MFC4267550.1"/>
    </source>
</evidence>
<reference evidence="6" key="1">
    <citation type="journal article" date="2019" name="Int. J. Syst. Evol. Microbiol.">
        <title>The Global Catalogue of Microorganisms (GCM) 10K type strain sequencing project: providing services to taxonomists for standard genome sequencing and annotation.</title>
        <authorList>
            <consortium name="The Broad Institute Genomics Platform"/>
            <consortium name="The Broad Institute Genome Sequencing Center for Infectious Disease"/>
            <person name="Wu L."/>
            <person name="Ma J."/>
        </authorList>
    </citation>
    <scope>NUCLEOTIDE SEQUENCE [LARGE SCALE GENOMIC DNA]</scope>
    <source>
        <strain evidence="6">CECT 8655</strain>
    </source>
</reference>
<dbReference type="InterPro" id="IPR048406">
    <property type="entry name" value="GldM_Ig-like-2"/>
</dbReference>
<dbReference type="EMBL" id="JBHSCY010000001">
    <property type="protein sequence ID" value="MFC4267550.1"/>
    <property type="molecule type" value="Genomic_DNA"/>
</dbReference>
<feature type="domain" description="Gliding motility-associated protein GldM first immunoglobulin-like" evidence="3">
    <location>
        <begin position="228"/>
        <end position="324"/>
    </location>
</feature>
<evidence type="ECO:0000313" key="6">
    <source>
        <dbReference type="Proteomes" id="UP001595826"/>
    </source>
</evidence>
<dbReference type="InterPro" id="IPR019859">
    <property type="entry name" value="Motility-assoc_prot_GldM"/>
</dbReference>
<feature type="domain" description="Gliding motility-associated protein GldM N-terminal" evidence="2">
    <location>
        <begin position="31"/>
        <end position="221"/>
    </location>
</feature>
<name>A0ABV8R6E3_9FLAO</name>
<dbReference type="InterPro" id="IPR048405">
    <property type="entry name" value="GldM_Ig-like-1"/>
</dbReference>
<evidence type="ECO:0000259" key="2">
    <source>
        <dbReference type="Pfam" id="PF12081"/>
    </source>
</evidence>
<feature type="domain" description="Gliding motility-associated protein GldM C-terminal" evidence="1">
    <location>
        <begin position="412"/>
        <end position="515"/>
    </location>
</feature>
<protein>
    <submittedName>
        <fullName evidence="5">Gliding motility protein GldM</fullName>
    </submittedName>
</protein>
<dbReference type="Pfam" id="PF12081">
    <property type="entry name" value="GldM_1st"/>
    <property type="match status" value="1"/>
</dbReference>
<dbReference type="RefSeq" id="WP_377407509.1">
    <property type="nucleotide sequence ID" value="NZ_JBHSCY010000001.1"/>
</dbReference>
<evidence type="ECO:0000259" key="1">
    <source>
        <dbReference type="Pfam" id="PF12080"/>
    </source>
</evidence>
<evidence type="ECO:0000259" key="3">
    <source>
        <dbReference type="Pfam" id="PF21601"/>
    </source>
</evidence>
<dbReference type="NCBIfam" id="TIGR03517">
    <property type="entry name" value="GldM_gliding"/>
    <property type="match status" value="1"/>
</dbReference>
<dbReference type="InterPro" id="IPR022719">
    <property type="entry name" value="Motility-assoc_prot_GldM_C"/>
</dbReference>
<dbReference type="Pfam" id="PF21602">
    <property type="entry name" value="GldM_3rd"/>
    <property type="match status" value="1"/>
</dbReference>
<keyword evidence="6" id="KW-1185">Reference proteome</keyword>
<organism evidence="5 6">
    <name type="scientific">Polaribacter marinivivus</name>
    <dbReference type="NCBI Taxonomy" id="1524260"/>
    <lineage>
        <taxon>Bacteria</taxon>
        <taxon>Pseudomonadati</taxon>
        <taxon>Bacteroidota</taxon>
        <taxon>Flavobacteriia</taxon>
        <taxon>Flavobacteriales</taxon>
        <taxon>Flavobacteriaceae</taxon>
    </lineage>
</organism>
<dbReference type="Proteomes" id="UP001595826">
    <property type="component" value="Unassembled WGS sequence"/>
</dbReference>
<evidence type="ECO:0000259" key="4">
    <source>
        <dbReference type="Pfam" id="PF21602"/>
    </source>
</evidence>
<proteinExistence type="predicted"/>
<dbReference type="Pfam" id="PF21601">
    <property type="entry name" value="GldM_2nd"/>
    <property type="match status" value="1"/>
</dbReference>
<dbReference type="InterPro" id="IPR022720">
    <property type="entry name" value="Motility-assoc_prot_GldM_N"/>
</dbReference>
<comment type="caution">
    <text evidence="5">The sequence shown here is derived from an EMBL/GenBank/DDBJ whole genome shotgun (WGS) entry which is preliminary data.</text>
</comment>